<keyword evidence="8 12" id="KW-0812">Transmembrane</keyword>
<dbReference type="GO" id="GO:0015886">
    <property type="term" value="P:heme transport"/>
    <property type="evidence" value="ECO:0007669"/>
    <property type="project" value="InterPro"/>
</dbReference>
<evidence type="ECO:0000256" key="11">
    <source>
        <dbReference type="ARBA" id="ARBA00023136"/>
    </source>
</evidence>
<evidence type="ECO:0000256" key="12">
    <source>
        <dbReference type="RuleBase" id="RU363101"/>
    </source>
</evidence>
<reference evidence="13 14" key="1">
    <citation type="submission" date="2018-07" db="EMBL/GenBank/DDBJ databases">
        <title>Genomic Encyclopedia of Type Strains, Phase III (KMG-III): the genomes of soil and plant-associated and newly described type strains.</title>
        <authorList>
            <person name="Whitman W."/>
        </authorList>
    </citation>
    <scope>NUCLEOTIDE SEQUENCE [LARGE SCALE GENOMIC DNA]</scope>
    <source>
        <strain evidence="13 14">CECT 8488</strain>
    </source>
</reference>
<keyword evidence="10 12" id="KW-1133">Transmembrane helix</keyword>
<comment type="similarity">
    <text evidence="3 12">Belongs to the CcmD/CycX/HelD family.</text>
</comment>
<evidence type="ECO:0000256" key="2">
    <source>
        <dbReference type="ARBA" id="ARBA00004377"/>
    </source>
</evidence>
<dbReference type="EMBL" id="QRDW01000003">
    <property type="protein sequence ID" value="RED51558.1"/>
    <property type="molecule type" value="Genomic_DNA"/>
</dbReference>
<evidence type="ECO:0000256" key="10">
    <source>
        <dbReference type="ARBA" id="ARBA00022989"/>
    </source>
</evidence>
<comment type="subcellular location">
    <subcellularLocation>
        <location evidence="2 12">Cell inner membrane</location>
        <topology evidence="2 12">Single-pass membrane protein</topology>
    </subcellularLocation>
</comment>
<dbReference type="NCBIfam" id="TIGR03141">
    <property type="entry name" value="cytochro_ccmD"/>
    <property type="match status" value="1"/>
</dbReference>
<gene>
    <name evidence="13" type="ORF">DFP90_103361</name>
</gene>
<evidence type="ECO:0000313" key="14">
    <source>
        <dbReference type="Proteomes" id="UP000256845"/>
    </source>
</evidence>
<keyword evidence="11 12" id="KW-0472">Membrane</keyword>
<accession>A0A3D9HPZ3</accession>
<evidence type="ECO:0000256" key="9">
    <source>
        <dbReference type="ARBA" id="ARBA00022748"/>
    </source>
</evidence>
<evidence type="ECO:0000256" key="3">
    <source>
        <dbReference type="ARBA" id="ARBA00008741"/>
    </source>
</evidence>
<feature type="transmembrane region" description="Helical" evidence="12">
    <location>
        <begin position="12"/>
        <end position="34"/>
    </location>
</feature>
<dbReference type="AlphaFoldDB" id="A0A3D9HPZ3"/>
<proteinExistence type="inferred from homology"/>
<dbReference type="GO" id="GO:0005886">
    <property type="term" value="C:plasma membrane"/>
    <property type="evidence" value="ECO:0007669"/>
    <property type="project" value="UniProtKB-SubCell"/>
</dbReference>
<dbReference type="GO" id="GO:0017004">
    <property type="term" value="P:cytochrome complex assembly"/>
    <property type="evidence" value="ECO:0007669"/>
    <property type="project" value="UniProtKB-KW"/>
</dbReference>
<name>A0A3D9HPZ3_9PROT</name>
<sequence>MTEFFQMGGYGAYVWSAYALAGVLMVVVFVLSWASWRRNEKTLAALKAVQEQSRNRRAA</sequence>
<comment type="caution">
    <text evidence="13">The sequence shown here is derived from an EMBL/GenBank/DDBJ whole genome shotgun (WGS) entry which is preliminary data.</text>
</comment>
<keyword evidence="5 12" id="KW-0813">Transport</keyword>
<evidence type="ECO:0000256" key="6">
    <source>
        <dbReference type="ARBA" id="ARBA00022475"/>
    </source>
</evidence>
<evidence type="ECO:0000256" key="1">
    <source>
        <dbReference type="ARBA" id="ARBA00002442"/>
    </source>
</evidence>
<protein>
    <recommendedName>
        <fullName evidence="4 12">Heme exporter protein D</fullName>
    </recommendedName>
</protein>
<dbReference type="Proteomes" id="UP000256845">
    <property type="component" value="Unassembled WGS sequence"/>
</dbReference>
<dbReference type="OrthoDB" id="9815607at2"/>
<keyword evidence="14" id="KW-1185">Reference proteome</keyword>
<evidence type="ECO:0000256" key="5">
    <source>
        <dbReference type="ARBA" id="ARBA00022448"/>
    </source>
</evidence>
<evidence type="ECO:0000256" key="4">
    <source>
        <dbReference type="ARBA" id="ARBA00016461"/>
    </source>
</evidence>
<comment type="function">
    <text evidence="1 12">Required for the export of heme to the periplasm for the biogenesis of c-type cytochromes.</text>
</comment>
<evidence type="ECO:0000256" key="7">
    <source>
        <dbReference type="ARBA" id="ARBA00022519"/>
    </source>
</evidence>
<evidence type="ECO:0000256" key="8">
    <source>
        <dbReference type="ARBA" id="ARBA00022692"/>
    </source>
</evidence>
<dbReference type="Pfam" id="PF04995">
    <property type="entry name" value="CcmD"/>
    <property type="match status" value="1"/>
</dbReference>
<evidence type="ECO:0000313" key="13">
    <source>
        <dbReference type="EMBL" id="RED51558.1"/>
    </source>
</evidence>
<organism evidence="13 14">
    <name type="scientific">Aestuariispira insulae</name>
    <dbReference type="NCBI Taxonomy" id="1461337"/>
    <lineage>
        <taxon>Bacteria</taxon>
        <taxon>Pseudomonadati</taxon>
        <taxon>Pseudomonadota</taxon>
        <taxon>Alphaproteobacteria</taxon>
        <taxon>Rhodospirillales</taxon>
        <taxon>Kiloniellaceae</taxon>
        <taxon>Aestuariispira</taxon>
    </lineage>
</organism>
<dbReference type="InterPro" id="IPR007078">
    <property type="entry name" value="Haem_export_protD_CcmD"/>
</dbReference>
<keyword evidence="6 12" id="KW-1003">Cell membrane</keyword>
<keyword evidence="9 12" id="KW-0201">Cytochrome c-type biogenesis</keyword>
<keyword evidence="7 12" id="KW-0997">Cell inner membrane</keyword>
<dbReference type="RefSeq" id="WP_115936433.1">
    <property type="nucleotide sequence ID" value="NZ_QRDW01000003.1"/>
</dbReference>